<evidence type="ECO:0000313" key="2">
    <source>
        <dbReference type="Proteomes" id="UP000188235"/>
    </source>
</evidence>
<dbReference type="PANTHER" id="PTHR48100">
    <property type="entry name" value="BROAD-SPECIFICITY PHOSPHATASE YOR283W-RELATED"/>
    <property type="match status" value="1"/>
</dbReference>
<dbReference type="InterPro" id="IPR029033">
    <property type="entry name" value="His_PPase_superfam"/>
</dbReference>
<dbReference type="InterPro" id="IPR013078">
    <property type="entry name" value="His_Pase_superF_clade-1"/>
</dbReference>
<accession>A0A1Q2CVT2</accession>
<dbReference type="InterPro" id="IPR050275">
    <property type="entry name" value="PGM_Phosphatase"/>
</dbReference>
<reference evidence="1 2" key="1">
    <citation type="journal article" date="2008" name="Int. J. Syst. Evol. Microbiol.">
        <title>Tessaracoccus flavescens sp. nov., isolated from marine sediment.</title>
        <authorList>
            <person name="Lee D.W."/>
            <person name="Lee S.D."/>
        </authorList>
    </citation>
    <scope>NUCLEOTIDE SEQUENCE [LARGE SCALE GENOMIC DNA]</scope>
    <source>
        <strain evidence="1 2">SST-39T</strain>
    </source>
</reference>
<dbReference type="SMART" id="SM00855">
    <property type="entry name" value="PGAM"/>
    <property type="match status" value="1"/>
</dbReference>
<organism evidence="1 2">
    <name type="scientific">Tessaracoccus flavescens</name>
    <dbReference type="NCBI Taxonomy" id="399497"/>
    <lineage>
        <taxon>Bacteria</taxon>
        <taxon>Bacillati</taxon>
        <taxon>Actinomycetota</taxon>
        <taxon>Actinomycetes</taxon>
        <taxon>Propionibacteriales</taxon>
        <taxon>Propionibacteriaceae</taxon>
        <taxon>Tessaracoccus</taxon>
    </lineage>
</organism>
<dbReference type="PANTHER" id="PTHR48100:SF51">
    <property type="entry name" value="PHOSPHOGLYCERATE MUTASE"/>
    <property type="match status" value="1"/>
</dbReference>
<dbReference type="Pfam" id="PF00300">
    <property type="entry name" value="His_Phos_1"/>
    <property type="match status" value="1"/>
</dbReference>
<gene>
    <name evidence="1" type="ORF">BW733_04590</name>
</gene>
<dbReference type="EMBL" id="CP019607">
    <property type="protein sequence ID" value="AQP50218.1"/>
    <property type="molecule type" value="Genomic_DNA"/>
</dbReference>
<name>A0A1Q2CVT2_9ACTN</name>
<dbReference type="KEGG" id="tfa:BW733_04590"/>
<sequence length="222" mass="24586">MVMDVDNASIVHVMRHGQVENPTGVLYGRLPGFGLSALGREMAERMGQYWAEVPLTHLRCSPLQRAQETMAPTAARHADLTITPDERVIEAENRFEGMIFGRDNAALRDPRMFWHMRNPLRPSWGEPYADIAARMRAAITDAAEAAGPGGQALVVSHQLPIWISHLAALGRSFVHDPRRRRCTLCSVTSFTVRSGRITGVSYAEPVADLLPSTSKRKFKVGT</sequence>
<dbReference type="STRING" id="399497.BW733_04590"/>
<evidence type="ECO:0000313" key="1">
    <source>
        <dbReference type="EMBL" id="AQP50218.1"/>
    </source>
</evidence>
<dbReference type="Gene3D" id="3.40.50.1240">
    <property type="entry name" value="Phosphoglycerate mutase-like"/>
    <property type="match status" value="1"/>
</dbReference>
<dbReference type="AlphaFoldDB" id="A0A1Q2CVT2"/>
<dbReference type="CDD" id="cd07067">
    <property type="entry name" value="HP_PGM_like"/>
    <property type="match status" value="1"/>
</dbReference>
<dbReference type="GO" id="GO:0005737">
    <property type="term" value="C:cytoplasm"/>
    <property type="evidence" value="ECO:0007669"/>
    <property type="project" value="TreeGrafter"/>
</dbReference>
<dbReference type="OrthoDB" id="3215466at2"/>
<dbReference type="GO" id="GO:0016791">
    <property type="term" value="F:phosphatase activity"/>
    <property type="evidence" value="ECO:0007669"/>
    <property type="project" value="TreeGrafter"/>
</dbReference>
<protein>
    <submittedName>
        <fullName evidence="1">Histidine phosphatase family protein</fullName>
    </submittedName>
</protein>
<proteinExistence type="predicted"/>
<dbReference type="SUPFAM" id="SSF53254">
    <property type="entry name" value="Phosphoglycerate mutase-like"/>
    <property type="match status" value="1"/>
</dbReference>
<keyword evidence="2" id="KW-1185">Reference proteome</keyword>
<dbReference type="Proteomes" id="UP000188235">
    <property type="component" value="Chromosome"/>
</dbReference>